<evidence type="ECO:0000313" key="1">
    <source>
        <dbReference type="EMBL" id="MBF6225075.1"/>
    </source>
</evidence>
<dbReference type="EMBL" id="JADLRE010000005">
    <property type="protein sequence ID" value="MBF6225075.1"/>
    <property type="molecule type" value="Genomic_DNA"/>
</dbReference>
<accession>A0ABS0C3V7</accession>
<dbReference type="Proteomes" id="UP000807309">
    <property type="component" value="Unassembled WGS sequence"/>
</dbReference>
<name>A0ABS0C3V7_9NOCA</name>
<reference evidence="1 2" key="1">
    <citation type="submission" date="2020-10" db="EMBL/GenBank/DDBJ databases">
        <title>Identification of Nocardia species via Next-generation sequencing and recognition of intraspecies genetic diversity.</title>
        <authorList>
            <person name="Li P."/>
            <person name="Li P."/>
            <person name="Lu B."/>
        </authorList>
    </citation>
    <scope>NUCLEOTIDE SEQUENCE [LARGE SCALE GENOMIC DNA]</scope>
    <source>
        <strain evidence="1 2">N-11</strain>
    </source>
</reference>
<sequence length="320" mass="35583">MPAVENAFRWARVQAVRHMAACERTGLRWSETTITEIVTAHTSRAVTVVPFTQRAEVLSGADWVWWWVDGADAYGMLVQAKRVTVTRSKWNFDFGYGARGAARSQREVLRSAAAALGLLAVYALYLGTGDYRRWERCPDVHRSGRCVHCVKRTLSLMPALLADELLVSDAASTYGRSVALEDMWTRPPASPPLIPALKNQLAPELSDFLQNRQDGTRAVARSMIDRVLRARSEQFSAVSTSVVSAHYGGHDQLGSVFCDVPDDTGHWGLRYFEHTLNPLRHAPPGYVLEITAGDFNEDRVVSNMPDNVAGIVVVRVPKYE</sequence>
<organism evidence="1 2">
    <name type="scientific">Nocardia abscessus</name>
    <dbReference type="NCBI Taxonomy" id="120957"/>
    <lineage>
        <taxon>Bacteria</taxon>
        <taxon>Bacillati</taxon>
        <taxon>Actinomycetota</taxon>
        <taxon>Actinomycetes</taxon>
        <taxon>Mycobacteriales</taxon>
        <taxon>Nocardiaceae</taxon>
        <taxon>Nocardia</taxon>
    </lineage>
</organism>
<proteinExistence type="predicted"/>
<evidence type="ECO:0000313" key="2">
    <source>
        <dbReference type="Proteomes" id="UP000807309"/>
    </source>
</evidence>
<keyword evidence="2" id="KW-1185">Reference proteome</keyword>
<comment type="caution">
    <text evidence="1">The sequence shown here is derived from an EMBL/GenBank/DDBJ whole genome shotgun (WGS) entry which is preliminary data.</text>
</comment>
<dbReference type="RefSeq" id="WP_195032381.1">
    <property type="nucleotide sequence ID" value="NZ_JADLRE010000005.1"/>
</dbReference>
<gene>
    <name evidence="1" type="ORF">IU470_08125</name>
</gene>
<protein>
    <submittedName>
        <fullName evidence="1">Uncharacterized protein</fullName>
    </submittedName>
</protein>